<sequence length="85" mass="9078">MAGESEAGNETWSIVPPWLSKTGDTGVGHRSIGINQWKVASVAQTEVDFSEATERSVCPASLSLERCKLASVCSNDLVKAARLRS</sequence>
<dbReference type="AlphaFoldDB" id="A0A5C6G0S2"/>
<name>A0A5C6G0S2_9PLAN</name>
<protein>
    <submittedName>
        <fullName evidence="1">Uncharacterized protein</fullName>
    </submittedName>
</protein>
<comment type="caution">
    <text evidence="1">The sequence shown here is derived from an EMBL/GenBank/DDBJ whole genome shotgun (WGS) entry which is preliminary data.</text>
</comment>
<dbReference type="Proteomes" id="UP000316476">
    <property type="component" value="Unassembled WGS sequence"/>
</dbReference>
<reference evidence="1 2" key="1">
    <citation type="submission" date="2019-02" db="EMBL/GenBank/DDBJ databases">
        <title>Deep-cultivation of Planctomycetes and their phenomic and genomic characterization uncovers novel biology.</title>
        <authorList>
            <person name="Wiegand S."/>
            <person name="Jogler M."/>
            <person name="Boedeker C."/>
            <person name="Pinto D."/>
            <person name="Vollmers J."/>
            <person name="Rivas-Marin E."/>
            <person name="Kohn T."/>
            <person name="Peeters S.H."/>
            <person name="Heuer A."/>
            <person name="Rast P."/>
            <person name="Oberbeckmann S."/>
            <person name="Bunk B."/>
            <person name="Jeske O."/>
            <person name="Meyerdierks A."/>
            <person name="Storesund J.E."/>
            <person name="Kallscheuer N."/>
            <person name="Luecker S."/>
            <person name="Lage O.M."/>
            <person name="Pohl T."/>
            <person name="Merkel B.J."/>
            <person name="Hornburger P."/>
            <person name="Mueller R.-W."/>
            <person name="Bruemmer F."/>
            <person name="Labrenz M."/>
            <person name="Spormann A.M."/>
            <person name="Op Den Camp H."/>
            <person name="Overmann J."/>
            <person name="Amann R."/>
            <person name="Jetten M.S.M."/>
            <person name="Mascher T."/>
            <person name="Medema M.H."/>
            <person name="Devos D.P."/>
            <person name="Kaster A.-K."/>
            <person name="Ovreas L."/>
            <person name="Rohde M."/>
            <person name="Galperin M.Y."/>
            <person name="Jogler C."/>
        </authorList>
    </citation>
    <scope>NUCLEOTIDE SEQUENCE [LARGE SCALE GENOMIC DNA]</scope>
    <source>
        <strain evidence="1 2">V7</strain>
    </source>
</reference>
<accession>A0A5C6G0S2</accession>
<evidence type="ECO:0000313" key="1">
    <source>
        <dbReference type="EMBL" id="TWU66843.1"/>
    </source>
</evidence>
<organism evidence="1 2">
    <name type="scientific">Crateriforma conspicua</name>
    <dbReference type="NCBI Taxonomy" id="2527996"/>
    <lineage>
        <taxon>Bacteria</taxon>
        <taxon>Pseudomonadati</taxon>
        <taxon>Planctomycetota</taxon>
        <taxon>Planctomycetia</taxon>
        <taxon>Planctomycetales</taxon>
        <taxon>Planctomycetaceae</taxon>
        <taxon>Crateriforma</taxon>
    </lineage>
</organism>
<proteinExistence type="predicted"/>
<gene>
    <name evidence="1" type="ORF">V7x_24140</name>
</gene>
<evidence type="ECO:0000313" key="2">
    <source>
        <dbReference type="Proteomes" id="UP000316476"/>
    </source>
</evidence>
<dbReference type="EMBL" id="SJPZ01000001">
    <property type="protein sequence ID" value="TWU66843.1"/>
    <property type="molecule type" value="Genomic_DNA"/>
</dbReference>